<accession>A0A5N8VN65</accession>
<evidence type="ECO:0000313" key="5">
    <source>
        <dbReference type="Proteomes" id="UP000325849"/>
    </source>
</evidence>
<dbReference type="Proteomes" id="UP000325849">
    <property type="component" value="Unassembled WGS sequence"/>
</dbReference>
<feature type="domain" description="Alpha-L-arabinofuranosidase B arabinose-binding" evidence="3">
    <location>
        <begin position="148"/>
        <end position="276"/>
    </location>
</feature>
<dbReference type="RefSeq" id="WP_152892990.1">
    <property type="nucleotide sequence ID" value="NZ_VJZD01000150.1"/>
</dbReference>
<comment type="caution">
    <text evidence="4">The sequence shown here is derived from an EMBL/GenBank/DDBJ whole genome shotgun (WGS) entry which is preliminary data.</text>
</comment>
<dbReference type="Pfam" id="PF05270">
    <property type="entry name" value="AbfB"/>
    <property type="match status" value="1"/>
</dbReference>
<sequence>MPEDKSPPSQRPWESGWAPDTGRAPGTRRLWLAGALAISTVVGCVVAITVTHKEADEASPRTKSALPGSAATVPGLISFATPSATGSGTPGRAGTPSTTAGSTSATPTPTGPAADGTSAAASAKPTKFPGSSGGSATTPAPSTAWTAVRSVNYPDRYWQVSGGLVKLDQVGSPSARQGAAFRRVDGLADASCYSFATADGGYLRHRDFVLRAEHDDGSSLFRKDATFCPRASSVASGAVMLEAVNYPGRFLRHKNFQLRLDPYQNSDLYRADATFRLVAGLS</sequence>
<protein>
    <submittedName>
        <fullName evidence="4">Alpha-L-arabinofuranosidase</fullName>
    </submittedName>
</protein>
<dbReference type="GO" id="GO:0046373">
    <property type="term" value="P:L-arabinose metabolic process"/>
    <property type="evidence" value="ECO:0007669"/>
    <property type="project" value="InterPro"/>
</dbReference>
<evidence type="ECO:0000256" key="1">
    <source>
        <dbReference type="SAM" id="MobiDB-lite"/>
    </source>
</evidence>
<dbReference type="GO" id="GO:0046556">
    <property type="term" value="F:alpha-L-arabinofuranosidase activity"/>
    <property type="evidence" value="ECO:0007669"/>
    <property type="project" value="InterPro"/>
</dbReference>
<name>A0A5N8VN65_9ACTN</name>
<dbReference type="InterPro" id="IPR036195">
    <property type="entry name" value="AbfB_ABD_sf"/>
</dbReference>
<dbReference type="SUPFAM" id="SSF110221">
    <property type="entry name" value="AbfB domain"/>
    <property type="match status" value="2"/>
</dbReference>
<dbReference type="AlphaFoldDB" id="A0A5N8VN65"/>
<proteinExistence type="predicted"/>
<organism evidence="4 5">
    <name type="scientific">Streptomyces adustus</name>
    <dbReference type="NCBI Taxonomy" id="1609272"/>
    <lineage>
        <taxon>Bacteria</taxon>
        <taxon>Bacillati</taxon>
        <taxon>Actinomycetota</taxon>
        <taxon>Actinomycetes</taxon>
        <taxon>Kitasatosporales</taxon>
        <taxon>Streptomycetaceae</taxon>
        <taxon>Streptomyces</taxon>
    </lineage>
</organism>
<keyword evidence="5" id="KW-1185">Reference proteome</keyword>
<feature type="transmembrane region" description="Helical" evidence="2">
    <location>
        <begin position="30"/>
        <end position="51"/>
    </location>
</feature>
<evidence type="ECO:0000259" key="3">
    <source>
        <dbReference type="Pfam" id="PF05270"/>
    </source>
</evidence>
<feature type="region of interest" description="Disordered" evidence="1">
    <location>
        <begin position="78"/>
        <end position="142"/>
    </location>
</feature>
<feature type="region of interest" description="Disordered" evidence="1">
    <location>
        <begin position="1"/>
        <end position="24"/>
    </location>
</feature>
<keyword evidence="2" id="KW-0812">Transmembrane</keyword>
<keyword evidence="2" id="KW-0472">Membrane</keyword>
<keyword evidence="2" id="KW-1133">Transmembrane helix</keyword>
<evidence type="ECO:0000256" key="2">
    <source>
        <dbReference type="SAM" id="Phobius"/>
    </source>
</evidence>
<dbReference type="OrthoDB" id="3298420at2"/>
<dbReference type="CDD" id="cd23399">
    <property type="entry name" value="beta-trefoil_ABD_ABFB"/>
    <property type="match status" value="1"/>
</dbReference>
<reference evidence="4 5" key="1">
    <citation type="submission" date="2019-07" db="EMBL/GenBank/DDBJ databases">
        <title>New species of Amycolatopsis and Streptomyces.</title>
        <authorList>
            <person name="Duangmal K."/>
            <person name="Teo W.F.A."/>
            <person name="Lipun K."/>
        </authorList>
    </citation>
    <scope>NUCLEOTIDE SEQUENCE [LARGE SCALE GENOMIC DNA]</scope>
    <source>
        <strain evidence="4 5">NBRC 109810</strain>
    </source>
</reference>
<dbReference type="InterPro" id="IPR007934">
    <property type="entry name" value="AbfB_ABD"/>
</dbReference>
<evidence type="ECO:0000313" key="4">
    <source>
        <dbReference type="EMBL" id="MPY35255.1"/>
    </source>
</evidence>
<gene>
    <name evidence="4" type="ORF">FNH09_29615</name>
</gene>
<dbReference type="EMBL" id="VJZD01000150">
    <property type="protein sequence ID" value="MPY35255.1"/>
    <property type="molecule type" value="Genomic_DNA"/>
</dbReference>
<feature type="compositionally biased region" description="Low complexity" evidence="1">
    <location>
        <begin position="83"/>
        <end position="123"/>
    </location>
</feature>
<dbReference type="Gene3D" id="2.80.10.50">
    <property type="match status" value="1"/>
</dbReference>